<accession>C8X626</accession>
<evidence type="ECO:0000313" key="1">
    <source>
        <dbReference type="EMBL" id="ACV76797.1"/>
    </source>
</evidence>
<reference evidence="1 2" key="2">
    <citation type="journal article" date="2010" name="Stand. Genomic Sci.">
        <title>Complete genome sequence of Nakamurella multipartita type strain (Y-104).</title>
        <authorList>
            <person name="Tice H."/>
            <person name="Mayilraj S."/>
            <person name="Sims D."/>
            <person name="Lapidus A."/>
            <person name="Nolan M."/>
            <person name="Lucas S."/>
            <person name="Glavina Del Rio T."/>
            <person name="Copeland A."/>
            <person name="Cheng J.F."/>
            <person name="Meincke L."/>
            <person name="Bruce D."/>
            <person name="Goodwin L."/>
            <person name="Pitluck S."/>
            <person name="Ivanova N."/>
            <person name="Mavromatis K."/>
            <person name="Ovchinnikova G."/>
            <person name="Pati A."/>
            <person name="Chen A."/>
            <person name="Palaniappan K."/>
            <person name="Land M."/>
            <person name="Hauser L."/>
            <person name="Chang Y.J."/>
            <person name="Jeffries C.D."/>
            <person name="Detter J.C."/>
            <person name="Brettin T."/>
            <person name="Rohde M."/>
            <person name="Goker M."/>
            <person name="Bristow J."/>
            <person name="Eisen J.A."/>
            <person name="Markowitz V."/>
            <person name="Hugenholtz P."/>
            <person name="Kyrpides N.C."/>
            <person name="Klenk H.P."/>
            <person name="Chen F."/>
        </authorList>
    </citation>
    <scope>NUCLEOTIDE SEQUENCE [LARGE SCALE GENOMIC DNA]</scope>
    <source>
        <strain evidence="2">ATCC 700099 / DSM 44233 / CIP 104796 / JCM 9543 / NBRC 105858 / Y-104</strain>
    </source>
</reference>
<organism evidence="1 2">
    <name type="scientific">Nakamurella multipartita (strain ATCC 700099 / DSM 44233 / CIP 104796 / JCM 9543 / NBRC 105858 / Y-104)</name>
    <name type="common">Microsphaera multipartita</name>
    <dbReference type="NCBI Taxonomy" id="479431"/>
    <lineage>
        <taxon>Bacteria</taxon>
        <taxon>Bacillati</taxon>
        <taxon>Actinomycetota</taxon>
        <taxon>Actinomycetes</taxon>
        <taxon>Nakamurellales</taxon>
        <taxon>Nakamurellaceae</taxon>
        <taxon>Nakamurella</taxon>
    </lineage>
</organism>
<sequence length="229" mass="24709">MVHETSIDAVPDVRSPTARSTRQLISVSDNLDPVRVQAQLDLAATVLGLGRCIDEIVIPVRRQLRMMVATGERDHLQELIATETIRAWLDRCGWSLPAPHPIGTVLLACGPRDCDMVGPESLALLLRGHRRPCWVLGARIPTRMLATAARAADTSAVVVFAHHRRGRPQAIASLEAVDALAIPVYYAGEAFDADRGRPDCPGRYLGTGLQQAAEMLMAATSPPNRAGSS</sequence>
<dbReference type="GO" id="GO:0031419">
    <property type="term" value="F:cobalamin binding"/>
    <property type="evidence" value="ECO:0007669"/>
    <property type="project" value="InterPro"/>
</dbReference>
<dbReference type="RefSeq" id="WP_015745715.1">
    <property type="nucleotide sequence ID" value="NC_013235.1"/>
</dbReference>
<dbReference type="OrthoDB" id="9800334at2"/>
<name>C8X626_NAKMY</name>
<evidence type="ECO:0000313" key="2">
    <source>
        <dbReference type="Proteomes" id="UP000002218"/>
    </source>
</evidence>
<dbReference type="Gene3D" id="3.40.50.280">
    <property type="entry name" value="Cobalamin-binding domain"/>
    <property type="match status" value="1"/>
</dbReference>
<dbReference type="HOGENOM" id="CLU_1208748_0_0_11"/>
<keyword evidence="2" id="KW-1185">Reference proteome</keyword>
<reference evidence="2" key="1">
    <citation type="submission" date="2009-09" db="EMBL/GenBank/DDBJ databases">
        <title>The complete genome of Nakamurella multipartita DSM 44233.</title>
        <authorList>
            <consortium name="US DOE Joint Genome Institute (JGI-PGF)"/>
            <person name="Lucas S."/>
            <person name="Copeland A."/>
            <person name="Lapidus A."/>
            <person name="Glavina del Rio T."/>
            <person name="Dalin E."/>
            <person name="Tice H."/>
            <person name="Bruce D."/>
            <person name="Goodwin L."/>
            <person name="Pitluck S."/>
            <person name="Kyrpides N."/>
            <person name="Mavromatis K."/>
            <person name="Ivanova N."/>
            <person name="Ovchinnikova G."/>
            <person name="Sims D."/>
            <person name="Meincke L."/>
            <person name="Brettin T."/>
            <person name="Detter J.C."/>
            <person name="Han C."/>
            <person name="Larimer F."/>
            <person name="Land M."/>
            <person name="Hauser L."/>
            <person name="Markowitz V."/>
            <person name="Cheng J.-F."/>
            <person name="Hugenholtz P."/>
            <person name="Woyke T."/>
            <person name="Wu D."/>
            <person name="Klenk H.-P."/>
            <person name="Eisen J.A."/>
        </authorList>
    </citation>
    <scope>NUCLEOTIDE SEQUENCE [LARGE SCALE GENOMIC DNA]</scope>
    <source>
        <strain evidence="2">ATCC 700099 / DSM 44233 / CIP 104796 / JCM 9543 / NBRC 105858 / Y-104</strain>
    </source>
</reference>
<dbReference type="EMBL" id="CP001737">
    <property type="protein sequence ID" value="ACV76797.1"/>
    <property type="molecule type" value="Genomic_DNA"/>
</dbReference>
<proteinExistence type="predicted"/>
<dbReference type="AlphaFoldDB" id="C8X626"/>
<dbReference type="KEGG" id="nml:Namu_0369"/>
<dbReference type="SUPFAM" id="SSF52242">
    <property type="entry name" value="Cobalamin (vitamin B12)-binding domain"/>
    <property type="match status" value="1"/>
</dbReference>
<dbReference type="eggNOG" id="COG5012">
    <property type="taxonomic scope" value="Bacteria"/>
</dbReference>
<dbReference type="Proteomes" id="UP000002218">
    <property type="component" value="Chromosome"/>
</dbReference>
<dbReference type="InterPro" id="IPR036724">
    <property type="entry name" value="Cobalamin-bd_sf"/>
</dbReference>
<dbReference type="GO" id="GO:0046872">
    <property type="term" value="F:metal ion binding"/>
    <property type="evidence" value="ECO:0007669"/>
    <property type="project" value="InterPro"/>
</dbReference>
<gene>
    <name evidence="1" type="ordered locus">Namu_0369</name>
</gene>
<protein>
    <submittedName>
        <fullName evidence="1">Uncharacterized protein</fullName>
    </submittedName>
</protein>
<dbReference type="InParanoid" id="C8X626"/>